<dbReference type="AlphaFoldDB" id="Q6IGE9"/>
<dbReference type="EMBL" id="BK003817">
    <property type="protein sequence ID" value="DAA02515.1"/>
    <property type="molecule type" value="Genomic_DNA"/>
</dbReference>
<accession>Q6IGE9</accession>
<gene>
    <name evidence="1" type="ORF">HDC06494</name>
</gene>
<protein>
    <submittedName>
        <fullName evidence="1">HDC06494</fullName>
    </submittedName>
</protein>
<reference evidence="1" key="1">
    <citation type="journal article" date="2003" name="Genome Biol.">
        <title>An integrated gene annotation and transcriptional profiling approach towards the full gene content of the Drosophila genome.</title>
        <authorList>
            <person name="Hild M."/>
            <person name="Beckmann B."/>
            <person name="Haas S.A."/>
            <person name="Koch B."/>
            <person name="Solovyev V."/>
            <person name="Busold C."/>
            <person name="Fellenberg K."/>
            <person name="Boutros M."/>
            <person name="Vingron M."/>
            <person name="Sauer F."/>
            <person name="Hoheisel J.D."/>
            <person name="Paro R."/>
        </authorList>
    </citation>
    <scope>NUCLEOTIDE SEQUENCE</scope>
</reference>
<name>Q6IGE9_DROME</name>
<evidence type="ECO:0000313" key="1">
    <source>
        <dbReference type="EMBL" id="DAA02515.1"/>
    </source>
</evidence>
<proteinExistence type="predicted"/>
<sequence>MRLGKSRENSAGGHSPSVCCYLCSPSTWMQNAGCWVQDAAWQIQLQMAEALIAQKPKTLNRVDIWLKIGNGKWWYGV</sequence>
<organism evidence="1">
    <name type="scientific">Drosophila melanogaster</name>
    <name type="common">Fruit fly</name>
    <dbReference type="NCBI Taxonomy" id="7227"/>
    <lineage>
        <taxon>Eukaryota</taxon>
        <taxon>Metazoa</taxon>
        <taxon>Ecdysozoa</taxon>
        <taxon>Arthropoda</taxon>
        <taxon>Hexapoda</taxon>
        <taxon>Insecta</taxon>
        <taxon>Pterygota</taxon>
        <taxon>Neoptera</taxon>
        <taxon>Endopterygota</taxon>
        <taxon>Diptera</taxon>
        <taxon>Brachycera</taxon>
        <taxon>Muscomorpha</taxon>
        <taxon>Ephydroidea</taxon>
        <taxon>Drosophilidae</taxon>
        <taxon>Drosophila</taxon>
        <taxon>Sophophora</taxon>
    </lineage>
</organism>